<dbReference type="SUPFAM" id="SSF46785">
    <property type="entry name" value="Winged helix' DNA-binding domain"/>
    <property type="match status" value="1"/>
</dbReference>
<dbReference type="InterPro" id="IPR036388">
    <property type="entry name" value="WH-like_DNA-bd_sf"/>
</dbReference>
<protein>
    <submittedName>
        <fullName evidence="5">BlaI/MecI/CopY family transcriptional regulator</fullName>
    </submittedName>
</protein>
<reference evidence="5 6" key="1">
    <citation type="submission" date="2016-05" db="EMBL/GenBank/DDBJ databases">
        <title>Paenibacillus oryzae. sp. nov., isolated from the rice root.</title>
        <authorList>
            <person name="Zhang J."/>
            <person name="Zhang X."/>
        </authorList>
    </citation>
    <scope>NUCLEOTIDE SEQUENCE [LARGE SCALE GENOMIC DNA]</scope>
    <source>
        <strain evidence="5 6">1DrF-4</strain>
    </source>
</reference>
<name>A0A1A5YQH2_9BACL</name>
<dbReference type="PIRSF" id="PIRSF019455">
    <property type="entry name" value="CopR_AtkY"/>
    <property type="match status" value="1"/>
</dbReference>
<dbReference type="GO" id="GO:0003677">
    <property type="term" value="F:DNA binding"/>
    <property type="evidence" value="ECO:0007669"/>
    <property type="project" value="UniProtKB-KW"/>
</dbReference>
<dbReference type="AlphaFoldDB" id="A0A1A5YQH2"/>
<accession>A0A1A5YQH2</accession>
<organism evidence="5 6">
    <name type="scientific">Paenibacillus oryzae</name>
    <dbReference type="NCBI Taxonomy" id="1844972"/>
    <lineage>
        <taxon>Bacteria</taxon>
        <taxon>Bacillati</taxon>
        <taxon>Bacillota</taxon>
        <taxon>Bacilli</taxon>
        <taxon>Bacillales</taxon>
        <taxon>Paenibacillaceae</taxon>
        <taxon>Paenibacillus</taxon>
    </lineage>
</organism>
<dbReference type="Gene3D" id="1.10.10.10">
    <property type="entry name" value="Winged helix-like DNA-binding domain superfamily/Winged helix DNA-binding domain"/>
    <property type="match status" value="1"/>
</dbReference>
<evidence type="ECO:0000313" key="6">
    <source>
        <dbReference type="Proteomes" id="UP000092024"/>
    </source>
</evidence>
<dbReference type="Gene3D" id="1.10.4040.10">
    <property type="entry name" value="Penicillinase repressor domain"/>
    <property type="match status" value="1"/>
</dbReference>
<gene>
    <name evidence="5" type="ORF">A7K91_08785</name>
</gene>
<sequence length="120" mass="13676">MEPYKLGELEQRFADIIWEHEPVSSRTLTELCAEAFEWKRTTTYTMLKRLCDRGIFANNGGTVTSLMSKAEFGAAQGEQLLNESFGGSLPKFLAAFTRRKKLSAKEISEIKKLIDEHKEE</sequence>
<evidence type="ECO:0000256" key="3">
    <source>
        <dbReference type="ARBA" id="ARBA00023125"/>
    </source>
</evidence>
<evidence type="ECO:0000256" key="2">
    <source>
        <dbReference type="ARBA" id="ARBA00023015"/>
    </source>
</evidence>
<dbReference type="RefSeq" id="WP_068680209.1">
    <property type="nucleotide sequence ID" value="NZ_LYPA01000031.1"/>
</dbReference>
<keyword evidence="6" id="KW-1185">Reference proteome</keyword>
<keyword evidence="3" id="KW-0238">DNA-binding</keyword>
<dbReference type="Pfam" id="PF03965">
    <property type="entry name" value="Penicillinase_R"/>
    <property type="match status" value="1"/>
</dbReference>
<keyword evidence="4" id="KW-0804">Transcription</keyword>
<comment type="caution">
    <text evidence="5">The sequence shown here is derived from an EMBL/GenBank/DDBJ whole genome shotgun (WGS) entry which is preliminary data.</text>
</comment>
<evidence type="ECO:0000313" key="5">
    <source>
        <dbReference type="EMBL" id="OBR67814.1"/>
    </source>
</evidence>
<dbReference type="Proteomes" id="UP000092024">
    <property type="component" value="Unassembled WGS sequence"/>
</dbReference>
<dbReference type="InterPro" id="IPR036390">
    <property type="entry name" value="WH_DNA-bd_sf"/>
</dbReference>
<comment type="similarity">
    <text evidence="1">Belongs to the BlaI transcriptional regulatory family.</text>
</comment>
<dbReference type="STRING" id="1844972.A7K91_08785"/>
<dbReference type="GO" id="GO:0045892">
    <property type="term" value="P:negative regulation of DNA-templated transcription"/>
    <property type="evidence" value="ECO:0007669"/>
    <property type="project" value="InterPro"/>
</dbReference>
<dbReference type="InterPro" id="IPR005650">
    <property type="entry name" value="BlaI_family"/>
</dbReference>
<dbReference type="OrthoDB" id="9795583at2"/>
<dbReference type="EMBL" id="LYPA01000031">
    <property type="protein sequence ID" value="OBR67814.1"/>
    <property type="molecule type" value="Genomic_DNA"/>
</dbReference>
<proteinExistence type="inferred from homology"/>
<keyword evidence="2" id="KW-0805">Transcription regulation</keyword>
<evidence type="ECO:0000256" key="4">
    <source>
        <dbReference type="ARBA" id="ARBA00023163"/>
    </source>
</evidence>
<evidence type="ECO:0000256" key="1">
    <source>
        <dbReference type="ARBA" id="ARBA00011046"/>
    </source>
</evidence>